<dbReference type="AlphaFoldDB" id="A0A1G9TR41"/>
<comment type="similarity">
    <text evidence="1">Belongs to the short-chain dehydrogenases/reductases (SDR) family.</text>
</comment>
<dbReference type="InterPro" id="IPR036291">
    <property type="entry name" value="NAD(P)-bd_dom_sf"/>
</dbReference>
<evidence type="ECO:0000313" key="3">
    <source>
        <dbReference type="EMBL" id="SDM50028.1"/>
    </source>
</evidence>
<dbReference type="CDD" id="cd05233">
    <property type="entry name" value="SDR_c"/>
    <property type="match status" value="1"/>
</dbReference>
<evidence type="ECO:0000256" key="1">
    <source>
        <dbReference type="ARBA" id="ARBA00006484"/>
    </source>
</evidence>
<dbReference type="EMBL" id="FNHE01000006">
    <property type="protein sequence ID" value="SDM50028.1"/>
    <property type="molecule type" value="Genomic_DNA"/>
</dbReference>
<sequence length="195" mass="19160">MADRNALVRCDDAGVAGAVAGRLTADGVRVTVVPATAAPDGAVAEAVGGSGVLDLLVCAVGQPDPAPFVGADPARWYADVTAHLTPAFALARAAAPALRRSGAGRLVFLGSGWTAADRPHSTAAAAVQGALVALTKTLARDLGPDAVTVNELVADPASPPSPEVVAAAVSYLCSDPAGAVVGQLLTLGRGGSLRP</sequence>
<name>A0A1G9TR41_9ACTN</name>
<gene>
    <name evidence="3" type="ORF">SAMN05660642_02607</name>
</gene>
<dbReference type="PANTHER" id="PTHR43639:SF1">
    <property type="entry name" value="SHORT-CHAIN DEHYDROGENASE_REDUCTASE FAMILY PROTEIN"/>
    <property type="match status" value="1"/>
</dbReference>
<evidence type="ECO:0000313" key="4">
    <source>
        <dbReference type="Proteomes" id="UP000198680"/>
    </source>
</evidence>
<protein>
    <submittedName>
        <fullName evidence="3">Enoyl-(Acyl carrier protein) reductase</fullName>
    </submittedName>
</protein>
<keyword evidence="4" id="KW-1185">Reference proteome</keyword>
<evidence type="ECO:0000256" key="2">
    <source>
        <dbReference type="ARBA" id="ARBA00023002"/>
    </source>
</evidence>
<dbReference type="RefSeq" id="WP_091218748.1">
    <property type="nucleotide sequence ID" value="NZ_FNHE01000006.1"/>
</dbReference>
<proteinExistence type="inferred from homology"/>
<dbReference type="Gene3D" id="3.40.50.720">
    <property type="entry name" value="NAD(P)-binding Rossmann-like Domain"/>
    <property type="match status" value="1"/>
</dbReference>
<dbReference type="STRING" id="1137991.SAMN05660642_02607"/>
<keyword evidence="2" id="KW-0560">Oxidoreductase</keyword>
<reference evidence="4" key="1">
    <citation type="submission" date="2016-10" db="EMBL/GenBank/DDBJ databases">
        <authorList>
            <person name="Varghese N."/>
            <person name="Submissions S."/>
        </authorList>
    </citation>
    <scope>NUCLEOTIDE SEQUENCE [LARGE SCALE GENOMIC DNA]</scope>
    <source>
        <strain evidence="4">DSM 45419</strain>
    </source>
</reference>
<dbReference type="Proteomes" id="UP000198680">
    <property type="component" value="Unassembled WGS sequence"/>
</dbReference>
<dbReference type="GO" id="GO:0016491">
    <property type="term" value="F:oxidoreductase activity"/>
    <property type="evidence" value="ECO:0007669"/>
    <property type="project" value="UniProtKB-KW"/>
</dbReference>
<dbReference type="PRINTS" id="PR00081">
    <property type="entry name" value="GDHRDH"/>
</dbReference>
<accession>A0A1G9TR41</accession>
<dbReference type="SUPFAM" id="SSF51735">
    <property type="entry name" value="NAD(P)-binding Rossmann-fold domains"/>
    <property type="match status" value="1"/>
</dbReference>
<organism evidence="3 4">
    <name type="scientific">Geodermatophilus siccatus</name>
    <dbReference type="NCBI Taxonomy" id="1137991"/>
    <lineage>
        <taxon>Bacteria</taxon>
        <taxon>Bacillati</taxon>
        <taxon>Actinomycetota</taxon>
        <taxon>Actinomycetes</taxon>
        <taxon>Geodermatophilales</taxon>
        <taxon>Geodermatophilaceae</taxon>
        <taxon>Geodermatophilus</taxon>
    </lineage>
</organism>
<dbReference type="Pfam" id="PF13561">
    <property type="entry name" value="adh_short_C2"/>
    <property type="match status" value="1"/>
</dbReference>
<dbReference type="InterPro" id="IPR002347">
    <property type="entry name" value="SDR_fam"/>
</dbReference>
<dbReference type="PANTHER" id="PTHR43639">
    <property type="entry name" value="OXIDOREDUCTASE, SHORT-CHAIN DEHYDROGENASE/REDUCTASE FAMILY (AFU_ORTHOLOGUE AFUA_5G02870)"/>
    <property type="match status" value="1"/>
</dbReference>